<evidence type="ECO:0000313" key="3">
    <source>
        <dbReference type="Proteomes" id="UP001161707"/>
    </source>
</evidence>
<organism evidence="2 3">
    <name type="scientific">Enterobacter cloacae</name>
    <dbReference type="NCBI Taxonomy" id="550"/>
    <lineage>
        <taxon>Bacteria</taxon>
        <taxon>Pseudomonadati</taxon>
        <taxon>Pseudomonadota</taxon>
        <taxon>Gammaproteobacteria</taxon>
        <taxon>Enterobacterales</taxon>
        <taxon>Enterobacteriaceae</taxon>
        <taxon>Enterobacter</taxon>
        <taxon>Enterobacter cloacae complex</taxon>
    </lineage>
</organism>
<dbReference type="RefSeq" id="WP_280022413.1">
    <property type="nucleotide sequence ID" value="NZ_JAOCIY010000016.1"/>
</dbReference>
<evidence type="ECO:0000259" key="1">
    <source>
        <dbReference type="Pfam" id="PF00535"/>
    </source>
</evidence>
<dbReference type="AlphaFoldDB" id="A0AA42U903"/>
<feature type="domain" description="Glycosyltransferase 2-like" evidence="1">
    <location>
        <begin position="9"/>
        <end position="150"/>
    </location>
</feature>
<reference evidence="2" key="1">
    <citation type="submission" date="2022-09" db="EMBL/GenBank/DDBJ databases">
        <title>Intensive care unit water sources are persistently colonized with multi-drug resistant bacteria and are the site of extensive horizontal gene transfer of antibiotic resistance genes.</title>
        <authorList>
            <person name="Diorio-Toth L."/>
        </authorList>
    </citation>
    <scope>NUCLEOTIDE SEQUENCE</scope>
    <source>
        <strain evidence="2">GD03711</strain>
    </source>
</reference>
<dbReference type="InterPro" id="IPR029044">
    <property type="entry name" value="Nucleotide-diphossugar_trans"/>
</dbReference>
<sequence>MTLRKKVDVIIPCYNRLELIMSSIRSVKLQTYPINKIIIVDDCSTFTKEQFWMELNNNISDSSNIEFHRKKSNGGACQSRNQGASLSEAEFIAFLDDDDMWEPEHIEKLINCFKEDNIALAYSGKKITNFSKDSVRRSLNVIPDKEQYKALLKCNYPGSTSSILVRKDYFLETSGFDEKLPAIQDYDFYLRLVKKGNIAISKEYTLIYRDDTEIKITNQLNKARCAFYMIIGKTEDCFKKQLAYTIFIQNIKKAVLNKNIKYALLFSLDYFKFLLMSK</sequence>
<dbReference type="InterPro" id="IPR001173">
    <property type="entry name" value="Glyco_trans_2-like"/>
</dbReference>
<gene>
    <name evidence="2" type="ORF">N5E88_07655</name>
</gene>
<dbReference type="Pfam" id="PF00535">
    <property type="entry name" value="Glycos_transf_2"/>
    <property type="match status" value="1"/>
</dbReference>
<dbReference type="CDD" id="cd00761">
    <property type="entry name" value="Glyco_tranf_GTA_type"/>
    <property type="match status" value="1"/>
</dbReference>
<dbReference type="EMBL" id="JAOCIY010000016">
    <property type="protein sequence ID" value="MDH1479363.1"/>
    <property type="molecule type" value="Genomic_DNA"/>
</dbReference>
<dbReference type="Gene3D" id="3.90.550.10">
    <property type="entry name" value="Spore Coat Polysaccharide Biosynthesis Protein SpsA, Chain A"/>
    <property type="match status" value="1"/>
</dbReference>
<name>A0AA42U903_ENTCL</name>
<dbReference type="PANTHER" id="PTHR43685">
    <property type="entry name" value="GLYCOSYLTRANSFERASE"/>
    <property type="match status" value="1"/>
</dbReference>
<proteinExistence type="predicted"/>
<protein>
    <submittedName>
        <fullName evidence="2">Glycosyltransferase family 2 protein</fullName>
    </submittedName>
</protein>
<dbReference type="SUPFAM" id="SSF53448">
    <property type="entry name" value="Nucleotide-diphospho-sugar transferases"/>
    <property type="match status" value="1"/>
</dbReference>
<dbReference type="Proteomes" id="UP001161707">
    <property type="component" value="Unassembled WGS sequence"/>
</dbReference>
<comment type="caution">
    <text evidence="2">The sequence shown here is derived from an EMBL/GenBank/DDBJ whole genome shotgun (WGS) entry which is preliminary data.</text>
</comment>
<accession>A0AA42U903</accession>
<evidence type="ECO:0000313" key="2">
    <source>
        <dbReference type="EMBL" id="MDH1479363.1"/>
    </source>
</evidence>
<dbReference type="InterPro" id="IPR050834">
    <property type="entry name" value="Glycosyltransf_2"/>
</dbReference>
<dbReference type="PANTHER" id="PTHR43685:SF2">
    <property type="entry name" value="GLYCOSYLTRANSFERASE 2-LIKE DOMAIN-CONTAINING PROTEIN"/>
    <property type="match status" value="1"/>
</dbReference>